<evidence type="ECO:0000313" key="7">
    <source>
        <dbReference type="EMBL" id="KAK4564235.1"/>
    </source>
</evidence>
<evidence type="ECO:0000256" key="1">
    <source>
        <dbReference type="ARBA" id="ARBA00004123"/>
    </source>
</evidence>
<sequence>MKSKPPSKPKTHLHLHQEEPQNPSEFSFAIARIAVSQICQSVGYKATQLSALNALTVVATKYLEAIAKSASSLANTSNRTQSNLLDLTLALHHLVTLHTSTLFSISSSSGGIIRDLADFVSFHDEIPFAKPIPRPQITSIPSWASSSSSSFSHVPKWLPRFPDSVISCSVNERKCGETSWEDLVLGGGGIETECSTSSSNVIEQEKLKEGKLELDLERTGKVRFRITTTRGRGGGGGGGGLRRVYREEKRACWNHHNHHYNNITNNSINDDDVLDDDDQSNGIFDDEGLKNSGFKRKRRW</sequence>
<dbReference type="InterPro" id="IPR009072">
    <property type="entry name" value="Histone-fold"/>
</dbReference>
<keyword evidence="4" id="KW-0539">Nucleus</keyword>
<accession>A0AAN7E6P2</accession>
<evidence type="ECO:0000313" key="8">
    <source>
        <dbReference type="Proteomes" id="UP001324115"/>
    </source>
</evidence>
<dbReference type="SMART" id="SM00576">
    <property type="entry name" value="BTP"/>
    <property type="match status" value="1"/>
</dbReference>
<protein>
    <recommendedName>
        <fullName evidence="6">Bromodomain associated domain-containing protein</fullName>
    </recommendedName>
</protein>
<evidence type="ECO:0000259" key="6">
    <source>
        <dbReference type="SMART" id="SM00576"/>
    </source>
</evidence>
<dbReference type="InterPro" id="IPR037818">
    <property type="entry name" value="TAF8"/>
</dbReference>
<comment type="caution">
    <text evidence="7">The sequence shown here is derived from an EMBL/GenBank/DDBJ whole genome shotgun (WGS) entry which is preliminary data.</text>
</comment>
<organism evidence="7 8">
    <name type="scientific">Quercus rubra</name>
    <name type="common">Northern red oak</name>
    <name type="synonym">Quercus borealis</name>
    <dbReference type="NCBI Taxonomy" id="3512"/>
    <lineage>
        <taxon>Eukaryota</taxon>
        <taxon>Viridiplantae</taxon>
        <taxon>Streptophyta</taxon>
        <taxon>Embryophyta</taxon>
        <taxon>Tracheophyta</taxon>
        <taxon>Spermatophyta</taxon>
        <taxon>Magnoliopsida</taxon>
        <taxon>eudicotyledons</taxon>
        <taxon>Gunneridae</taxon>
        <taxon>Pentapetalae</taxon>
        <taxon>rosids</taxon>
        <taxon>fabids</taxon>
        <taxon>Fagales</taxon>
        <taxon>Fagaceae</taxon>
        <taxon>Quercus</taxon>
    </lineage>
</organism>
<evidence type="ECO:0000256" key="3">
    <source>
        <dbReference type="ARBA" id="ARBA00023163"/>
    </source>
</evidence>
<dbReference type="PANTHER" id="PTHR46338">
    <property type="entry name" value="TRANSCRIPTION INITIATION FACTOR TFIID SUBUNIT 8"/>
    <property type="match status" value="1"/>
</dbReference>
<gene>
    <name evidence="7" type="ORF">RGQ29_006351</name>
</gene>
<evidence type="ECO:0000256" key="5">
    <source>
        <dbReference type="SAM" id="MobiDB-lite"/>
    </source>
</evidence>
<evidence type="ECO:0000256" key="4">
    <source>
        <dbReference type="ARBA" id="ARBA00023242"/>
    </source>
</evidence>
<reference evidence="7 8" key="1">
    <citation type="journal article" date="2023" name="G3 (Bethesda)">
        <title>A haplotype-resolved chromosome-scale genome for Quercus rubra L. provides insights into the genetics of adaptive traits for red oak species.</title>
        <authorList>
            <person name="Kapoor B."/>
            <person name="Jenkins J."/>
            <person name="Schmutz J."/>
            <person name="Zhebentyayeva T."/>
            <person name="Kuelheim C."/>
            <person name="Coggeshall M."/>
            <person name="Heim C."/>
            <person name="Lasky J.R."/>
            <person name="Leites L."/>
            <person name="Islam-Faridi N."/>
            <person name="Romero-Severson J."/>
            <person name="DeLeo V.L."/>
            <person name="Lucas S.M."/>
            <person name="Lazic D."/>
            <person name="Gailing O."/>
            <person name="Carlson J."/>
            <person name="Staton M."/>
        </authorList>
    </citation>
    <scope>NUCLEOTIDE SEQUENCE [LARGE SCALE GENOMIC DNA]</scope>
    <source>
        <strain evidence="7">Pseudo-F2</strain>
    </source>
</reference>
<evidence type="ECO:0000256" key="2">
    <source>
        <dbReference type="ARBA" id="ARBA00023015"/>
    </source>
</evidence>
<comment type="subcellular location">
    <subcellularLocation>
        <location evidence="1">Nucleus</location>
    </subcellularLocation>
</comment>
<proteinExistence type="predicted"/>
<keyword evidence="8" id="KW-1185">Reference proteome</keyword>
<dbReference type="InterPro" id="IPR006565">
    <property type="entry name" value="BTP"/>
</dbReference>
<name>A0AAN7E6P2_QUERU</name>
<dbReference type="AlphaFoldDB" id="A0AAN7E6P2"/>
<feature type="domain" description="Bromodomain associated" evidence="6">
    <location>
        <begin position="24"/>
        <end position="99"/>
    </location>
</feature>
<dbReference type="Pfam" id="PF07524">
    <property type="entry name" value="Bromo_TP"/>
    <property type="match status" value="1"/>
</dbReference>
<dbReference type="Gene3D" id="1.10.20.10">
    <property type="entry name" value="Histone, subunit A"/>
    <property type="match status" value="1"/>
</dbReference>
<keyword evidence="2" id="KW-0805">Transcription regulation</keyword>
<dbReference type="GO" id="GO:0005669">
    <property type="term" value="C:transcription factor TFIID complex"/>
    <property type="evidence" value="ECO:0007669"/>
    <property type="project" value="InterPro"/>
</dbReference>
<dbReference type="GO" id="GO:0046982">
    <property type="term" value="F:protein heterodimerization activity"/>
    <property type="evidence" value="ECO:0007669"/>
    <property type="project" value="InterPro"/>
</dbReference>
<keyword evidence="3" id="KW-0804">Transcription</keyword>
<feature type="compositionally biased region" description="Basic residues" evidence="5">
    <location>
        <begin position="1"/>
        <end position="14"/>
    </location>
</feature>
<dbReference type="EMBL" id="JAXUIC010000011">
    <property type="protein sequence ID" value="KAK4564235.1"/>
    <property type="molecule type" value="Genomic_DNA"/>
</dbReference>
<feature type="region of interest" description="Disordered" evidence="5">
    <location>
        <begin position="1"/>
        <end position="21"/>
    </location>
</feature>
<dbReference type="PANTHER" id="PTHR46338:SF13">
    <property type="entry name" value="TRANSCRIPTION INITIATION FACTOR TFIID SUBUNIT 8-LIKE"/>
    <property type="match status" value="1"/>
</dbReference>
<dbReference type="Proteomes" id="UP001324115">
    <property type="component" value="Unassembled WGS sequence"/>
</dbReference>